<dbReference type="EMBL" id="HADW01007900">
    <property type="protein sequence ID" value="SBP09300.1"/>
    <property type="molecule type" value="Transcribed_RNA"/>
</dbReference>
<accession>A0A1A7WUC9</accession>
<feature type="non-terminal residue" evidence="1">
    <location>
        <position position="1"/>
    </location>
</feature>
<proteinExistence type="predicted"/>
<feature type="non-terminal residue" evidence="1">
    <location>
        <position position="85"/>
    </location>
</feature>
<protein>
    <submittedName>
        <fullName evidence="1">Uncharacterized protein</fullName>
    </submittedName>
</protein>
<gene>
    <name evidence="1" type="primary">Nfu_g_1_019923</name>
</gene>
<organism evidence="1">
    <name type="scientific">Iconisemion striatum</name>
    <dbReference type="NCBI Taxonomy" id="60296"/>
    <lineage>
        <taxon>Eukaryota</taxon>
        <taxon>Metazoa</taxon>
        <taxon>Chordata</taxon>
        <taxon>Craniata</taxon>
        <taxon>Vertebrata</taxon>
        <taxon>Euteleostomi</taxon>
        <taxon>Actinopterygii</taxon>
        <taxon>Neopterygii</taxon>
        <taxon>Teleostei</taxon>
        <taxon>Neoteleostei</taxon>
        <taxon>Acanthomorphata</taxon>
        <taxon>Ovalentaria</taxon>
        <taxon>Atherinomorphae</taxon>
        <taxon>Cyprinodontiformes</taxon>
        <taxon>Nothobranchiidae</taxon>
        <taxon>Iconisemion</taxon>
    </lineage>
</organism>
<evidence type="ECO:0000313" key="1">
    <source>
        <dbReference type="EMBL" id="SBP09300.1"/>
    </source>
</evidence>
<sequence length="85" mass="9038">CVCVYLVPCVAVTFGVLSNKGFLTASAGCFLDLLHLGLTTTSTIILTITTSAARFYDDPSIHDHNCTNLLQTVLGCNNPNIYLSG</sequence>
<reference evidence="1" key="2">
    <citation type="submission" date="2016-06" db="EMBL/GenBank/DDBJ databases">
        <title>The genome of a short-lived fish provides insights into sex chromosome evolution and the genetic control of aging.</title>
        <authorList>
            <person name="Reichwald K."/>
            <person name="Felder M."/>
            <person name="Petzold A."/>
            <person name="Koch P."/>
            <person name="Groth M."/>
            <person name="Platzer M."/>
        </authorList>
    </citation>
    <scope>NUCLEOTIDE SEQUENCE</scope>
    <source>
        <tissue evidence="1">Brain</tissue>
    </source>
</reference>
<reference evidence="1" key="1">
    <citation type="submission" date="2016-05" db="EMBL/GenBank/DDBJ databases">
        <authorList>
            <person name="Lavstsen T."/>
            <person name="Jespersen J.S."/>
        </authorList>
    </citation>
    <scope>NUCLEOTIDE SEQUENCE</scope>
    <source>
        <tissue evidence="1">Brain</tissue>
    </source>
</reference>
<dbReference type="AlphaFoldDB" id="A0A1A7WUC9"/>
<name>A0A1A7WUC9_9TELE</name>